<evidence type="ECO:0000259" key="5">
    <source>
        <dbReference type="PROSITE" id="PS50072"/>
    </source>
</evidence>
<dbReference type="Pfam" id="PF00160">
    <property type="entry name" value="Pro_isomerase"/>
    <property type="match status" value="1"/>
</dbReference>
<keyword evidence="3" id="KW-0413">Isomerase</keyword>
<gene>
    <name evidence="6" type="ORF">GCM10011403_01660</name>
</gene>
<dbReference type="RefSeq" id="WP_068812550.1">
    <property type="nucleotide sequence ID" value="NZ_BMIY01000001.1"/>
</dbReference>
<dbReference type="OrthoDB" id="9807797at2"/>
<evidence type="ECO:0000256" key="2">
    <source>
        <dbReference type="ARBA" id="ARBA00023110"/>
    </source>
</evidence>
<sequence length="315" mass="34794">MMTINSWHKHARSIKRTVLLLMLFILPLALPVNAQQPPAPSADQNAAPDTAVLANMNNRRNPLIQITTNVGDIWIELFPQAAPANVEHLLTLIGNEEWRQRLYENNTFHRIERNLFIQTGAQHEQPTTQRQQPPAVPYVSDEINALGLGLEQLPALQADGQPHPWLNISDADDFRTRLLRPLYDQLGINTVEELADRQNEVLSTLAGMNLLQVHEMLGYEYNSRLPSRRPLSGSVVMVNRGPGSNQSEFAILLADMPWLTGTHTVIGQMVGGETPATLISQRRPGNIFISSIGLATPGQPVGVGSEISQAARGLQ</sequence>
<reference evidence="6" key="1">
    <citation type="journal article" date="2014" name="Int. J. Syst. Evol. Microbiol.">
        <title>Complete genome sequence of Corynebacterium casei LMG S-19264T (=DSM 44701T), isolated from a smear-ripened cheese.</title>
        <authorList>
            <consortium name="US DOE Joint Genome Institute (JGI-PGF)"/>
            <person name="Walter F."/>
            <person name="Albersmeier A."/>
            <person name="Kalinowski J."/>
            <person name="Ruckert C."/>
        </authorList>
    </citation>
    <scope>NUCLEOTIDE SEQUENCE</scope>
    <source>
        <strain evidence="6">CGMCC 1.15425</strain>
    </source>
</reference>
<keyword evidence="2" id="KW-0697">Rotamase</keyword>
<dbReference type="PANTHER" id="PTHR45625:SF4">
    <property type="entry name" value="PEPTIDYLPROLYL ISOMERASE DOMAIN AND WD REPEAT-CONTAINING PROTEIN 1"/>
    <property type="match status" value="1"/>
</dbReference>
<dbReference type="GO" id="GO:0003755">
    <property type="term" value="F:peptidyl-prolyl cis-trans isomerase activity"/>
    <property type="evidence" value="ECO:0007669"/>
    <property type="project" value="UniProtKB-KW"/>
</dbReference>
<dbReference type="EMBL" id="BMIY01000001">
    <property type="protein sequence ID" value="GGG48283.1"/>
    <property type="molecule type" value="Genomic_DNA"/>
</dbReference>
<evidence type="ECO:0000313" key="6">
    <source>
        <dbReference type="EMBL" id="GGG48283.1"/>
    </source>
</evidence>
<accession>A0A917GJ28</accession>
<proteinExistence type="predicted"/>
<evidence type="ECO:0000256" key="1">
    <source>
        <dbReference type="ARBA" id="ARBA00013194"/>
    </source>
</evidence>
<dbReference type="PANTHER" id="PTHR45625">
    <property type="entry name" value="PEPTIDYL-PROLYL CIS-TRANS ISOMERASE-RELATED"/>
    <property type="match status" value="1"/>
</dbReference>
<feature type="signal peptide" evidence="4">
    <location>
        <begin position="1"/>
        <end position="34"/>
    </location>
</feature>
<dbReference type="PROSITE" id="PS50072">
    <property type="entry name" value="CSA_PPIASE_2"/>
    <property type="match status" value="1"/>
</dbReference>
<dbReference type="Proteomes" id="UP000627715">
    <property type="component" value="Unassembled WGS sequence"/>
</dbReference>
<keyword evidence="7" id="KW-1185">Reference proteome</keyword>
<dbReference type="AlphaFoldDB" id="A0A917GJ28"/>
<evidence type="ECO:0000256" key="3">
    <source>
        <dbReference type="ARBA" id="ARBA00023235"/>
    </source>
</evidence>
<feature type="chain" id="PRO_5037035593" description="peptidylprolyl isomerase" evidence="4">
    <location>
        <begin position="35"/>
        <end position="315"/>
    </location>
</feature>
<protein>
    <recommendedName>
        <fullName evidence="1">peptidylprolyl isomerase</fullName>
        <ecNumber evidence="1">5.2.1.8</ecNumber>
    </recommendedName>
</protein>
<dbReference type="InterPro" id="IPR002130">
    <property type="entry name" value="Cyclophilin-type_PPIase_dom"/>
</dbReference>
<reference evidence="6" key="2">
    <citation type="submission" date="2020-09" db="EMBL/GenBank/DDBJ databases">
        <authorList>
            <person name="Sun Q."/>
            <person name="Zhou Y."/>
        </authorList>
    </citation>
    <scope>NUCLEOTIDE SEQUENCE</scope>
    <source>
        <strain evidence="6">CGMCC 1.15425</strain>
    </source>
</reference>
<dbReference type="SUPFAM" id="SSF50891">
    <property type="entry name" value="Cyclophilin-like"/>
    <property type="match status" value="1"/>
</dbReference>
<evidence type="ECO:0000313" key="7">
    <source>
        <dbReference type="Proteomes" id="UP000627715"/>
    </source>
</evidence>
<dbReference type="InterPro" id="IPR044666">
    <property type="entry name" value="Cyclophilin_A-like"/>
</dbReference>
<evidence type="ECO:0000256" key="4">
    <source>
        <dbReference type="SAM" id="SignalP"/>
    </source>
</evidence>
<feature type="domain" description="PPIase cyclophilin-type" evidence="5">
    <location>
        <begin position="68"/>
        <end position="305"/>
    </location>
</feature>
<dbReference type="InterPro" id="IPR029000">
    <property type="entry name" value="Cyclophilin-like_dom_sf"/>
</dbReference>
<comment type="caution">
    <text evidence="6">The sequence shown here is derived from an EMBL/GenBank/DDBJ whole genome shotgun (WGS) entry which is preliminary data.</text>
</comment>
<organism evidence="6 7">
    <name type="scientific">Pseudohongiella nitratireducens</name>
    <dbReference type="NCBI Taxonomy" id="1768907"/>
    <lineage>
        <taxon>Bacteria</taxon>
        <taxon>Pseudomonadati</taxon>
        <taxon>Pseudomonadota</taxon>
        <taxon>Gammaproteobacteria</taxon>
        <taxon>Pseudomonadales</taxon>
        <taxon>Pseudohongiellaceae</taxon>
        <taxon>Pseudohongiella</taxon>
    </lineage>
</organism>
<dbReference type="EC" id="5.2.1.8" evidence="1"/>
<dbReference type="Gene3D" id="2.40.100.10">
    <property type="entry name" value="Cyclophilin-like"/>
    <property type="match status" value="2"/>
</dbReference>
<name>A0A917GJ28_9GAMM</name>
<keyword evidence="4" id="KW-0732">Signal</keyword>